<name>A0A6L6HST9_9RHOB</name>
<comment type="caution">
    <text evidence="1">The sequence shown here is derived from an EMBL/GenBank/DDBJ whole genome shotgun (WGS) entry which is preliminary data.</text>
</comment>
<protein>
    <submittedName>
        <fullName evidence="1">Uncharacterized protein</fullName>
    </submittedName>
</protein>
<evidence type="ECO:0000313" key="1">
    <source>
        <dbReference type="EMBL" id="MTE01145.1"/>
    </source>
</evidence>
<dbReference type="RefSeq" id="WP_154765209.1">
    <property type="nucleotide sequence ID" value="NZ_WMBT01000007.1"/>
</dbReference>
<reference evidence="1 2" key="1">
    <citation type="submission" date="2019-11" db="EMBL/GenBank/DDBJ databases">
        <authorList>
            <person name="Lang L."/>
        </authorList>
    </citation>
    <scope>NUCLEOTIDE SEQUENCE [LARGE SCALE GENOMIC DNA]</scope>
    <source>
        <strain evidence="1 2">YIM 132242</strain>
    </source>
</reference>
<gene>
    <name evidence="1" type="ORF">GIY56_12700</name>
</gene>
<keyword evidence="2" id="KW-1185">Reference proteome</keyword>
<evidence type="ECO:0000313" key="2">
    <source>
        <dbReference type="Proteomes" id="UP000481417"/>
    </source>
</evidence>
<sequence>MHEILDGRLRDLGVDTSKLGFTTHLALLADEYGDHEVAKLYAHWVQSRPRTAEYDERVRTVVPRLARYIADLFEQNAMRHSCFHASLMMQGILDRMGIWSYGLAGSTIMEVASKSLRRDQCICDTADFPDREPGHAWVVVPPFVIVDPTIRLQNPDGDAMNEFLPPIIATDNAPPIKPGINDIVSVELRREYARADGRVDQQLHHRLVPTLKEFNQDFPGRQVRTGELDMRYVPVHVLLSAHAIEKINKAGQGMTGAQVWNHVAQAFSQFLLPVAMN</sequence>
<organism evidence="1 2">
    <name type="scientific">Paracoccus lichenicola</name>
    <dbReference type="NCBI Taxonomy" id="2665644"/>
    <lineage>
        <taxon>Bacteria</taxon>
        <taxon>Pseudomonadati</taxon>
        <taxon>Pseudomonadota</taxon>
        <taxon>Alphaproteobacteria</taxon>
        <taxon>Rhodobacterales</taxon>
        <taxon>Paracoccaceae</taxon>
        <taxon>Paracoccus</taxon>
    </lineage>
</organism>
<dbReference type="EMBL" id="WMBT01000007">
    <property type="protein sequence ID" value="MTE01145.1"/>
    <property type="molecule type" value="Genomic_DNA"/>
</dbReference>
<proteinExistence type="predicted"/>
<accession>A0A6L6HST9</accession>
<dbReference type="AlphaFoldDB" id="A0A6L6HST9"/>
<dbReference type="Proteomes" id="UP000481417">
    <property type="component" value="Unassembled WGS sequence"/>
</dbReference>